<dbReference type="UniPathway" id="UPA00917"/>
<evidence type="ECO:0000313" key="6">
    <source>
        <dbReference type="Proteomes" id="UP000195331"/>
    </source>
</evidence>
<proteinExistence type="predicted"/>
<dbReference type="Proteomes" id="UP000195331">
    <property type="component" value="Chromosome"/>
</dbReference>
<dbReference type="InterPro" id="IPR010123">
    <property type="entry name" value="PHA_synth_III_E"/>
</dbReference>
<reference evidence="5 6" key="1">
    <citation type="submission" date="2017-04" db="EMBL/GenBank/DDBJ databases">
        <title>Whole Genome Sequence of 1,4-Dioxane Degrading Bacterium Mycobacterium dioxanotrophicus PH-06.</title>
        <authorList>
            <person name="He Y."/>
        </authorList>
    </citation>
    <scope>NUCLEOTIDE SEQUENCE [LARGE SCALE GENOMIC DNA]</scope>
    <source>
        <strain evidence="5 6">PH-06</strain>
    </source>
</reference>
<accession>A0A1Y0C6D5</accession>
<keyword evidence="3" id="KW-0583">PHB biosynthesis</keyword>
<evidence type="ECO:0000256" key="4">
    <source>
        <dbReference type="SAM" id="MobiDB-lite"/>
    </source>
</evidence>
<organism evidence="5 6">
    <name type="scientific">Mycobacterium dioxanotrophicus</name>
    <dbReference type="NCBI Taxonomy" id="482462"/>
    <lineage>
        <taxon>Bacteria</taxon>
        <taxon>Bacillati</taxon>
        <taxon>Actinomycetota</taxon>
        <taxon>Actinomycetes</taxon>
        <taxon>Mycobacteriales</taxon>
        <taxon>Mycobacteriaceae</taxon>
        <taxon>Mycobacterium</taxon>
    </lineage>
</organism>
<dbReference type="EMBL" id="CP020809">
    <property type="protein sequence ID" value="ART70779.1"/>
    <property type="molecule type" value="Genomic_DNA"/>
</dbReference>
<evidence type="ECO:0000256" key="1">
    <source>
        <dbReference type="ARBA" id="ARBA00004683"/>
    </source>
</evidence>
<evidence type="ECO:0000256" key="2">
    <source>
        <dbReference type="ARBA" id="ARBA00019066"/>
    </source>
</evidence>
<dbReference type="GO" id="GO:0042619">
    <property type="term" value="P:poly-hydroxybutyrate biosynthetic process"/>
    <property type="evidence" value="ECO:0007669"/>
    <property type="project" value="UniProtKB-KW"/>
</dbReference>
<dbReference type="AlphaFoldDB" id="A0A1Y0C6D5"/>
<keyword evidence="6" id="KW-1185">Reference proteome</keyword>
<dbReference type="RefSeq" id="WP_087078207.1">
    <property type="nucleotide sequence ID" value="NZ_CP020809.1"/>
</dbReference>
<dbReference type="Pfam" id="PF09712">
    <property type="entry name" value="PHA_synth_III_E"/>
    <property type="match status" value="1"/>
</dbReference>
<sequence>MTSDPWADMTARWREIYDQNAAAARKSWLDGQSQLSKTFAAGAKDSHGTDATALADLWRSWLTFGDSMWWAPSTNVGEAWPGAKALGTLTESLTMSLANGGAVSQALRRMADGPRLADVGASEQRTAKVMERWLAVQEGARVYEGIVAAAWSSANSRFAEQLSQRAREGTAMPDAKESLKLWLDTANDVLLETHRSEKFLEAQRRLLRDGMEFMLAERELVEALVEPIGLPTRSEIDEVHQNVHELKRRVRSLEKQLAARALNQTTHVESSHVDTVPGGDQQ</sequence>
<gene>
    <name evidence="5" type="ORF">BTO20_21550</name>
</gene>
<dbReference type="OrthoDB" id="6115526at2"/>
<comment type="pathway">
    <text evidence="1">Biopolymer metabolism; poly-(R)-3-hydroxybutanoate biosynthesis.</text>
</comment>
<protein>
    <recommendedName>
        <fullName evidence="2">Poly(3-hydroxyalkanoate) polymerase subunit PhaE</fullName>
    </recommendedName>
</protein>
<evidence type="ECO:0000256" key="3">
    <source>
        <dbReference type="ARBA" id="ARBA00022752"/>
    </source>
</evidence>
<evidence type="ECO:0000313" key="5">
    <source>
        <dbReference type="EMBL" id="ART70779.1"/>
    </source>
</evidence>
<feature type="region of interest" description="Disordered" evidence="4">
    <location>
        <begin position="262"/>
        <end position="282"/>
    </location>
</feature>
<name>A0A1Y0C6D5_9MYCO</name>
<dbReference type="KEGG" id="mdx:BTO20_21550"/>